<evidence type="ECO:0000259" key="1">
    <source>
        <dbReference type="Pfam" id="PF10021"/>
    </source>
</evidence>
<evidence type="ECO:0000313" key="2">
    <source>
        <dbReference type="EMBL" id="TDL23058.1"/>
    </source>
</evidence>
<dbReference type="AlphaFoldDB" id="A0A4Y7Q759"/>
<feature type="non-terminal residue" evidence="2">
    <location>
        <position position="217"/>
    </location>
</feature>
<protein>
    <recommendedName>
        <fullName evidence="1">Microbial-type PARG catalytic domain-containing protein</fullName>
    </recommendedName>
</protein>
<dbReference type="OrthoDB" id="9985428at2759"/>
<dbReference type="InterPro" id="IPR012664">
    <property type="entry name" value="CHP02452"/>
</dbReference>
<evidence type="ECO:0000313" key="3">
    <source>
        <dbReference type="Proteomes" id="UP000294933"/>
    </source>
</evidence>
<dbReference type="PIRSF" id="PIRSF014899">
    <property type="entry name" value="UCP014899"/>
    <property type="match status" value="1"/>
</dbReference>
<dbReference type="STRING" id="50990.A0A4Y7Q759"/>
<accession>A0A4Y7Q759</accession>
<feature type="non-terminal residue" evidence="2">
    <location>
        <position position="1"/>
    </location>
</feature>
<feature type="domain" description="Microbial-type PARG catalytic" evidence="1">
    <location>
        <begin position="3"/>
        <end position="99"/>
    </location>
</feature>
<dbReference type="Gene3D" id="3.40.220.10">
    <property type="entry name" value="Leucine Aminopeptidase, subunit E, domain 1"/>
    <property type="match status" value="1"/>
</dbReference>
<sequence length="217" mass="23673">EFTSTSPLAAARKLCTFAPTDDSAVGMLNFASPKKAGGAWLSGADDQEATVVRHSTLIDSLQNSHAGTQFYAAHRVESDGSGLHDHAMLYSPHVAVFKDDRGRNISPYTIDVVSSVPVNAETVRSKFNIDEEDKQNGIRTVMKERMARILCLFEDRGDKMLVLGAFGVGQFCNSPDMIGEIWADLLGAKEAKFKGVFEKVVFAVPGKHLLSFENSFN</sequence>
<keyword evidence="3" id="KW-1185">Reference proteome</keyword>
<organism evidence="2 3">
    <name type="scientific">Rickenella mellea</name>
    <dbReference type="NCBI Taxonomy" id="50990"/>
    <lineage>
        <taxon>Eukaryota</taxon>
        <taxon>Fungi</taxon>
        <taxon>Dikarya</taxon>
        <taxon>Basidiomycota</taxon>
        <taxon>Agaricomycotina</taxon>
        <taxon>Agaricomycetes</taxon>
        <taxon>Hymenochaetales</taxon>
        <taxon>Rickenellaceae</taxon>
        <taxon>Rickenella</taxon>
    </lineage>
</organism>
<proteinExistence type="predicted"/>
<dbReference type="Proteomes" id="UP000294933">
    <property type="component" value="Unassembled WGS sequence"/>
</dbReference>
<reference evidence="2 3" key="1">
    <citation type="submission" date="2018-06" db="EMBL/GenBank/DDBJ databases">
        <title>A transcriptomic atlas of mushroom development highlights an independent origin of complex multicellularity.</title>
        <authorList>
            <consortium name="DOE Joint Genome Institute"/>
            <person name="Krizsan K."/>
            <person name="Almasi E."/>
            <person name="Merenyi Z."/>
            <person name="Sahu N."/>
            <person name="Viragh M."/>
            <person name="Koszo T."/>
            <person name="Mondo S."/>
            <person name="Kiss B."/>
            <person name="Balint B."/>
            <person name="Kues U."/>
            <person name="Barry K."/>
            <person name="Hegedus J.C."/>
            <person name="Henrissat B."/>
            <person name="Johnson J."/>
            <person name="Lipzen A."/>
            <person name="Ohm R."/>
            <person name="Nagy I."/>
            <person name="Pangilinan J."/>
            <person name="Yan J."/>
            <person name="Xiong Y."/>
            <person name="Grigoriev I.V."/>
            <person name="Hibbett D.S."/>
            <person name="Nagy L.G."/>
        </authorList>
    </citation>
    <scope>NUCLEOTIDE SEQUENCE [LARGE SCALE GENOMIC DNA]</scope>
    <source>
        <strain evidence="2 3">SZMC22713</strain>
    </source>
</reference>
<dbReference type="Pfam" id="PF10021">
    <property type="entry name" value="PARG_cat_microb"/>
    <property type="match status" value="1"/>
</dbReference>
<name>A0A4Y7Q759_9AGAM</name>
<dbReference type="InterPro" id="IPR043472">
    <property type="entry name" value="Macro_dom-like"/>
</dbReference>
<dbReference type="PANTHER" id="PTHR35596">
    <property type="entry name" value="DUF2263 DOMAIN-CONTAINING PROTEIN"/>
    <property type="match status" value="1"/>
</dbReference>
<dbReference type="PANTHER" id="PTHR35596:SF1">
    <property type="entry name" value="MICROBIAL-TYPE PARG CATALYTIC DOMAIN-CONTAINING PROTEIN"/>
    <property type="match status" value="1"/>
</dbReference>
<dbReference type="EMBL" id="ML170172">
    <property type="protein sequence ID" value="TDL23058.1"/>
    <property type="molecule type" value="Genomic_DNA"/>
</dbReference>
<dbReference type="InterPro" id="IPR019261">
    <property type="entry name" value="PARG_cat_microbial"/>
</dbReference>
<dbReference type="NCBIfam" id="TIGR02452">
    <property type="entry name" value="TIGR02452 family protein"/>
    <property type="match status" value="1"/>
</dbReference>
<gene>
    <name evidence="2" type="ORF">BD410DRAFT_679185</name>
</gene>
<dbReference type="VEuPathDB" id="FungiDB:BD410DRAFT_679185"/>